<evidence type="ECO:0000256" key="1">
    <source>
        <dbReference type="SAM" id="MobiDB-lite"/>
    </source>
</evidence>
<keyword evidence="3" id="KW-1185">Reference proteome</keyword>
<evidence type="ECO:0000313" key="3">
    <source>
        <dbReference type="Proteomes" id="UP000189177"/>
    </source>
</evidence>
<dbReference type="InterPro" id="IPR021710">
    <property type="entry name" value="DUF3293"/>
</dbReference>
<dbReference type="AlphaFoldDB" id="A0A1V2ZYM8"/>
<evidence type="ECO:0000313" key="2">
    <source>
        <dbReference type="EMBL" id="OOC10210.1"/>
    </source>
</evidence>
<gene>
    <name evidence="2" type="ORF">B1A74_06835</name>
</gene>
<dbReference type="EMBL" id="MUZR01000021">
    <property type="protein sequence ID" value="OOC10210.1"/>
    <property type="molecule type" value="Genomic_DNA"/>
</dbReference>
<evidence type="ECO:0008006" key="4">
    <source>
        <dbReference type="Google" id="ProtNLM"/>
    </source>
</evidence>
<dbReference type="RefSeq" id="WP_024328540.1">
    <property type="nucleotide sequence ID" value="NZ_MUZR01000021.1"/>
</dbReference>
<name>A0A1V2ZYM8_9GAMM</name>
<protein>
    <recommendedName>
        <fullName evidence="4">DUF3293 domain-containing protein</fullName>
    </recommendedName>
</protein>
<dbReference type="Proteomes" id="UP000189177">
    <property type="component" value="Unassembled WGS sequence"/>
</dbReference>
<dbReference type="STRING" id="252474.B1A74_06835"/>
<dbReference type="OrthoDB" id="1493624at2"/>
<dbReference type="Pfam" id="PF11697">
    <property type="entry name" value="DUF3293"/>
    <property type="match status" value="1"/>
</dbReference>
<accession>A0A1V2ZYM8</accession>
<proteinExistence type="predicted"/>
<sequence length="148" mass="16179">MYAAAHYRVQLPPGPTGSLHTAATTLDLRIGEPHAELARQLSARGHARITLITAHNPFSRPSGATENARRQEQLRATITSAGRPAWPATSGDPDGEWPEEPGFGIPDLPPAIRDHWLEKFEQNAVVECEPPRAPELVWHPRLRSGPGP</sequence>
<feature type="region of interest" description="Disordered" evidence="1">
    <location>
        <begin position="77"/>
        <end position="110"/>
    </location>
</feature>
<comment type="caution">
    <text evidence="2">The sequence shown here is derived from an EMBL/GenBank/DDBJ whole genome shotgun (WGS) entry which is preliminary data.</text>
</comment>
<reference evidence="2 3" key="1">
    <citation type="submission" date="2017-02" db="EMBL/GenBank/DDBJ databases">
        <title>Genomic diversity within the haloalkaliphilic genus Thioalkalivibrio.</title>
        <authorList>
            <person name="Ahn A.-C."/>
            <person name="Meier-Kolthoff J."/>
            <person name="Overmars L."/>
            <person name="Richter M."/>
            <person name="Woyke T."/>
            <person name="Sorokin D.Y."/>
            <person name="Muyzer G."/>
        </authorList>
    </citation>
    <scope>NUCLEOTIDE SEQUENCE [LARGE SCALE GENOMIC DNA]</scope>
    <source>
        <strain evidence="2 3">HL17</strain>
    </source>
</reference>
<organism evidence="2 3">
    <name type="scientific">Thioalkalivibrio halophilus</name>
    <dbReference type="NCBI Taxonomy" id="252474"/>
    <lineage>
        <taxon>Bacteria</taxon>
        <taxon>Pseudomonadati</taxon>
        <taxon>Pseudomonadota</taxon>
        <taxon>Gammaproteobacteria</taxon>
        <taxon>Chromatiales</taxon>
        <taxon>Ectothiorhodospiraceae</taxon>
        <taxon>Thioalkalivibrio</taxon>
    </lineage>
</organism>